<dbReference type="PANTHER" id="PTHR47495:SF1">
    <property type="entry name" value="BLL3820 PROTEIN"/>
    <property type="match status" value="1"/>
</dbReference>
<keyword evidence="2" id="KW-0560">Oxidoreductase</keyword>
<dbReference type="InterPro" id="IPR012368">
    <property type="entry name" value="OxRdtase_Mopterin-bd_su_IorB"/>
</dbReference>
<dbReference type="AlphaFoldDB" id="A0A1P8US84"/>
<evidence type="ECO:0000259" key="1">
    <source>
        <dbReference type="SMART" id="SM01008"/>
    </source>
</evidence>
<keyword evidence="3" id="KW-1185">Reference proteome</keyword>
<dbReference type="KEGG" id="paby:Ga0080574_TMP1926"/>
<reference evidence="2 3" key="1">
    <citation type="submission" date="2016-04" db="EMBL/GenBank/DDBJ databases">
        <title>Deep-sea bacteria in the southern Pacific.</title>
        <authorList>
            <person name="Tang K."/>
        </authorList>
    </citation>
    <scope>NUCLEOTIDE SEQUENCE [LARGE SCALE GENOMIC DNA]</scope>
    <source>
        <strain evidence="2 3">JLT2014</strain>
    </source>
</reference>
<dbReference type="Pfam" id="PF02738">
    <property type="entry name" value="MoCoBD_1"/>
    <property type="match status" value="1"/>
</dbReference>
<dbReference type="EC" id="1.3.99.16" evidence="2"/>
<dbReference type="InterPro" id="IPR046867">
    <property type="entry name" value="AldOxase/xan_DH_MoCoBD2"/>
</dbReference>
<dbReference type="RefSeq" id="WP_076698026.1">
    <property type="nucleotide sequence ID" value="NZ_CP015093.1"/>
</dbReference>
<dbReference type="PANTHER" id="PTHR47495">
    <property type="entry name" value="ALDEHYDE DEHYDROGENASE"/>
    <property type="match status" value="1"/>
</dbReference>
<dbReference type="Gene3D" id="3.30.365.10">
    <property type="entry name" value="Aldehyde oxidase/xanthine dehydrogenase, molybdopterin binding domain"/>
    <property type="match status" value="4"/>
</dbReference>
<dbReference type="Gene3D" id="3.90.1170.50">
    <property type="entry name" value="Aldehyde oxidase/xanthine dehydrogenase, a/b hammerhead"/>
    <property type="match status" value="1"/>
</dbReference>
<feature type="domain" description="Aldehyde oxidase/xanthine dehydrogenase a/b hammerhead" evidence="1">
    <location>
        <begin position="240"/>
        <end position="320"/>
    </location>
</feature>
<dbReference type="SMART" id="SM01008">
    <property type="entry name" value="Ald_Xan_dh_C"/>
    <property type="match status" value="1"/>
</dbReference>
<dbReference type="InterPro" id="IPR037165">
    <property type="entry name" value="AldOxase/xan_DH_Mopterin-bd_sf"/>
</dbReference>
<dbReference type="InterPro" id="IPR052516">
    <property type="entry name" value="N-heterocyclic_Hydroxylase"/>
</dbReference>
<evidence type="ECO:0000313" key="3">
    <source>
        <dbReference type="Proteomes" id="UP000187059"/>
    </source>
</evidence>
<dbReference type="OrthoDB" id="9767994at2"/>
<protein>
    <submittedName>
        <fullName evidence="2">Isoquinoline 1-oxidoreductase, beta subunit</fullName>
        <ecNumber evidence="2">1.3.99.16</ecNumber>
    </submittedName>
</protein>
<dbReference type="PIRSF" id="PIRSF036389">
    <property type="entry name" value="IOR_B"/>
    <property type="match status" value="1"/>
</dbReference>
<dbReference type="InterPro" id="IPR008274">
    <property type="entry name" value="AldOxase/xan_DH_MoCoBD1"/>
</dbReference>
<dbReference type="PROSITE" id="PS51318">
    <property type="entry name" value="TAT"/>
    <property type="match status" value="1"/>
</dbReference>
<dbReference type="Pfam" id="PF20256">
    <property type="entry name" value="MoCoBD_2"/>
    <property type="match status" value="2"/>
</dbReference>
<proteinExistence type="predicted"/>
<dbReference type="Proteomes" id="UP000187059">
    <property type="component" value="Chromosome"/>
</dbReference>
<dbReference type="GO" id="GO:0047121">
    <property type="term" value="F:isoquinoline 1-oxidoreductase activity"/>
    <property type="evidence" value="ECO:0007669"/>
    <property type="project" value="UniProtKB-EC"/>
</dbReference>
<dbReference type="EMBL" id="CP015093">
    <property type="protein sequence ID" value="APZ52260.1"/>
    <property type="molecule type" value="Genomic_DNA"/>
</dbReference>
<dbReference type="InterPro" id="IPR000674">
    <property type="entry name" value="Ald_Oxase/Xan_DH_a/b"/>
</dbReference>
<gene>
    <name evidence="2" type="ORF">Ga0080574_TMP1926</name>
</gene>
<sequence>MPKLLSRRSFLLTGAALGGTALVAAIGGVGYLSTVDVDGLEGHLDGDRAVLNAFVVIHPDGRVVVSVPRTEMGQGIHTGLAIVVAEELDIPFDDRISVEFPTEPLPAYSNWFNVLQVRPEEASGPAVWLGRRVLGQMGFIATGASASTMGLWHPMRVAGAAARQMLLSAAATRFDVPVRQLTTADGFVRHEATGQSFSYGELAREAAVLPPPSDPPLRPASEWRLIGRSQPRVDLPAKVRGAPVFGMDVVLPDMLQASIRQAPVFGAEVLRIENEAEVRAEPGVRDVAIVGGRHVAVVADSWWQAEQAATLLDVTWTATGADGVSSAEMSARLQDALGSPEPYENIDDGDFDAVAAGRSGPLIEAEYGVPFLTHACMESMNATVVIRDDGSAEAWVPSQSPMGVRTGVRTGTGWAGIEPDKIICNITMNGGGFGRRSDQDVTAQAAYLASRHRGRPVKLIWPREEDVGRGLYRSHAAARLRAVLGDDGLPVAYDAMVAAQSIIASVAERNLPFNPGPDGDRLSVEGLDKLYYAIPNRRMRSQNVPSHMPIGFWRSNGFSFNTFFTESFVDECALAASADPLAYRRALLRESPRHLAVLDRVAELSGWGTPMTPGRGRGIAIEECYRSVVAQVVEVTVAEDGELTVDRVFCALDVGLVFNPDAVVAQMEGGIIFGVTAALMGRITLDGGSVMESNFHDYPMQRMANAPAVEVSIVDSGLPPGGVGEPGVVPVAGAIGNAIFDATGRRLRSLPFANTESIGEQRIRTVLRPGST</sequence>
<dbReference type="STRING" id="1250539.Ga0080574_TMP1926"/>
<accession>A0A1P8US84</accession>
<evidence type="ECO:0000313" key="2">
    <source>
        <dbReference type="EMBL" id="APZ52260.1"/>
    </source>
</evidence>
<dbReference type="InterPro" id="IPR006311">
    <property type="entry name" value="TAT_signal"/>
</dbReference>
<dbReference type="SUPFAM" id="SSF56003">
    <property type="entry name" value="Molybdenum cofactor-binding domain"/>
    <property type="match status" value="2"/>
</dbReference>
<organism evidence="2 3">
    <name type="scientific">Salipiger abyssi</name>
    <dbReference type="NCBI Taxonomy" id="1250539"/>
    <lineage>
        <taxon>Bacteria</taxon>
        <taxon>Pseudomonadati</taxon>
        <taxon>Pseudomonadota</taxon>
        <taxon>Alphaproteobacteria</taxon>
        <taxon>Rhodobacterales</taxon>
        <taxon>Roseobacteraceae</taxon>
        <taxon>Salipiger</taxon>
    </lineage>
</organism>
<name>A0A1P8US84_9RHOB</name>